<feature type="compositionally biased region" description="Low complexity" evidence="1">
    <location>
        <begin position="301"/>
        <end position="310"/>
    </location>
</feature>
<dbReference type="EMBL" id="AJVK01014556">
    <property type="status" value="NOT_ANNOTATED_CDS"/>
    <property type="molecule type" value="Genomic_DNA"/>
</dbReference>
<proteinExistence type="predicted"/>
<feature type="compositionally biased region" description="Basic and acidic residues" evidence="1">
    <location>
        <begin position="203"/>
        <end position="224"/>
    </location>
</feature>
<reference evidence="2" key="1">
    <citation type="submission" date="2022-08" db="UniProtKB">
        <authorList>
            <consortium name="EnsemblMetazoa"/>
        </authorList>
    </citation>
    <scope>IDENTIFICATION</scope>
    <source>
        <strain evidence="2">Israel</strain>
    </source>
</reference>
<dbReference type="GO" id="GO:0030687">
    <property type="term" value="C:preribosome, large subunit precursor"/>
    <property type="evidence" value="ECO:0007669"/>
    <property type="project" value="TreeGrafter"/>
</dbReference>
<dbReference type="PANTHER" id="PTHR12661">
    <property type="entry name" value="PETER PAN-RELATED"/>
    <property type="match status" value="1"/>
</dbReference>
<keyword evidence="3" id="KW-1185">Reference proteome</keyword>
<dbReference type="VEuPathDB" id="VectorBase:PPAPM1_003867"/>
<dbReference type="GO" id="GO:0006364">
    <property type="term" value="P:rRNA processing"/>
    <property type="evidence" value="ECO:0007669"/>
    <property type="project" value="InterPro"/>
</dbReference>
<evidence type="ECO:0000313" key="2">
    <source>
        <dbReference type="EnsemblMetazoa" id="PPAI006010-PA"/>
    </source>
</evidence>
<dbReference type="Proteomes" id="UP000092462">
    <property type="component" value="Unassembled WGS sequence"/>
</dbReference>
<feature type="compositionally biased region" description="Basic residues" evidence="1">
    <location>
        <begin position="311"/>
        <end position="324"/>
    </location>
</feature>
<accession>A0A1B0DDN7</accession>
<dbReference type="InterPro" id="IPR045112">
    <property type="entry name" value="PPAN-like"/>
</dbReference>
<dbReference type="InterPro" id="IPR007109">
    <property type="entry name" value="Brix"/>
</dbReference>
<protein>
    <submittedName>
        <fullName evidence="2">Uncharacterized protein</fullName>
    </submittedName>
</protein>
<feature type="region of interest" description="Disordered" evidence="1">
    <location>
        <begin position="203"/>
        <end position="324"/>
    </location>
</feature>
<feature type="compositionally biased region" description="Basic and acidic residues" evidence="1">
    <location>
        <begin position="251"/>
        <end position="273"/>
    </location>
</feature>
<name>A0A1B0DDN7_PHLPP</name>
<dbReference type="GO" id="GO:0000027">
    <property type="term" value="P:ribosomal large subunit assembly"/>
    <property type="evidence" value="ECO:0007669"/>
    <property type="project" value="TreeGrafter"/>
</dbReference>
<feature type="compositionally biased region" description="Basic and acidic residues" evidence="1">
    <location>
        <begin position="280"/>
        <end position="293"/>
    </location>
</feature>
<dbReference type="Pfam" id="PF04427">
    <property type="entry name" value="Brix"/>
    <property type="match status" value="1"/>
</dbReference>
<dbReference type="VEuPathDB" id="VectorBase:PPAI006010"/>
<dbReference type="PANTHER" id="PTHR12661:SF5">
    <property type="entry name" value="SUPPRESSOR OF SWI4 1 HOMOLOG"/>
    <property type="match status" value="1"/>
</dbReference>
<evidence type="ECO:0000313" key="3">
    <source>
        <dbReference type="Proteomes" id="UP000092462"/>
    </source>
</evidence>
<dbReference type="GO" id="GO:0019843">
    <property type="term" value="F:rRNA binding"/>
    <property type="evidence" value="ECO:0007669"/>
    <property type="project" value="InterPro"/>
</dbReference>
<organism evidence="2 3">
    <name type="scientific">Phlebotomus papatasi</name>
    <name type="common">Sandfly</name>
    <dbReference type="NCBI Taxonomy" id="29031"/>
    <lineage>
        <taxon>Eukaryota</taxon>
        <taxon>Metazoa</taxon>
        <taxon>Ecdysozoa</taxon>
        <taxon>Arthropoda</taxon>
        <taxon>Hexapoda</taxon>
        <taxon>Insecta</taxon>
        <taxon>Pterygota</taxon>
        <taxon>Neoptera</taxon>
        <taxon>Endopterygota</taxon>
        <taxon>Diptera</taxon>
        <taxon>Nematocera</taxon>
        <taxon>Psychodoidea</taxon>
        <taxon>Psychodidae</taxon>
        <taxon>Phlebotomus</taxon>
        <taxon>Phlebotomus</taxon>
    </lineage>
</organism>
<sequence length="324" mass="37019">MKEVIAAQRKPYIDDKAYESAPLVVLNSFSGEGKHLKLMAQVFQNMFPTINVSTVKLARIRRCVLFSYNPTSKLIDVRHFAIRVLPVGVSRSVKKLVTGKIPNLAKCEDIADFIEKANGLSDSEFEDDEASHVVLPQDLPSRGNLQNQKSAIKLHELGPRMTIQLMKIEEGLFNGEVLFHELVVKTEEEKDAIRRKIEKRNRLKEERKEQQTKNKLKKEEEKEKHKQKCLKGMKIEKDENPEEEAPEDDAEYFKEEVGVEPDRELFAPSDPKRPPRPRKRPADPKGYPGDKDAKKRKFSLGKKSSGSTKKFSGKGKNVKKNSKK</sequence>
<evidence type="ECO:0000256" key="1">
    <source>
        <dbReference type="SAM" id="MobiDB-lite"/>
    </source>
</evidence>
<dbReference type="AlphaFoldDB" id="A0A1B0DDN7"/>
<dbReference type="PROSITE" id="PS50833">
    <property type="entry name" value="BRIX"/>
    <property type="match status" value="1"/>
</dbReference>
<dbReference type="SMART" id="SM00879">
    <property type="entry name" value="Brix"/>
    <property type="match status" value="1"/>
</dbReference>
<feature type="compositionally biased region" description="Acidic residues" evidence="1">
    <location>
        <begin position="239"/>
        <end position="250"/>
    </location>
</feature>
<dbReference type="EnsemblMetazoa" id="PPAI006010-RA">
    <property type="protein sequence ID" value="PPAI006010-PA"/>
    <property type="gene ID" value="PPAI006010"/>
</dbReference>